<dbReference type="AlphaFoldDB" id="A0A2S0JY61"/>
<accession>A0A2S0JY61</accession>
<dbReference type="Proteomes" id="UP000238825">
    <property type="component" value="Chromosome"/>
</dbReference>
<evidence type="ECO:0000313" key="1">
    <source>
        <dbReference type="EMBL" id="AVK96031.1"/>
    </source>
</evidence>
<dbReference type="EMBL" id="UFSZ01000001">
    <property type="protein sequence ID" value="SUV18213.1"/>
    <property type="molecule type" value="Genomic_DNA"/>
</dbReference>
<reference evidence="1 3" key="1">
    <citation type="submission" date="2017-03" db="EMBL/GenBank/DDBJ databases">
        <title>The whole genome sequencing and assembly of Lysinibacillus sphaericus DSM 28T strain.</title>
        <authorList>
            <person name="Lee Y.-J."/>
            <person name="Yi H."/>
            <person name="Bahn Y.-S."/>
            <person name="Kim J.F."/>
            <person name="Lee D.-W."/>
        </authorList>
    </citation>
    <scope>NUCLEOTIDE SEQUENCE [LARGE SCALE GENOMIC DNA]</scope>
    <source>
        <strain evidence="1 3">DSM 28</strain>
    </source>
</reference>
<evidence type="ECO:0000313" key="4">
    <source>
        <dbReference type="Proteomes" id="UP000255295"/>
    </source>
</evidence>
<organism evidence="1 3">
    <name type="scientific">Lysinibacillus sphaericus</name>
    <name type="common">Bacillus sphaericus</name>
    <dbReference type="NCBI Taxonomy" id="1421"/>
    <lineage>
        <taxon>Bacteria</taxon>
        <taxon>Bacillati</taxon>
        <taxon>Bacillota</taxon>
        <taxon>Bacilli</taxon>
        <taxon>Bacillales</taxon>
        <taxon>Bacillaceae</taxon>
        <taxon>Lysinibacillus</taxon>
    </lineage>
</organism>
<name>A0A2S0JY61_LYSSH</name>
<dbReference type="Proteomes" id="UP000255295">
    <property type="component" value="Unassembled WGS sequence"/>
</dbReference>
<gene>
    <name evidence="1" type="ORF">LS41612_07100</name>
    <name evidence="2" type="ORF">NCTC10338_03335</name>
</gene>
<dbReference type="RefSeq" id="WP_024363213.1">
    <property type="nucleotide sequence ID" value="NZ_BJNS01000003.1"/>
</dbReference>
<dbReference type="EMBL" id="CP019980">
    <property type="protein sequence ID" value="AVK96031.1"/>
    <property type="molecule type" value="Genomic_DNA"/>
</dbReference>
<protein>
    <submittedName>
        <fullName evidence="1">Uncharacterized protein</fullName>
    </submittedName>
</protein>
<sequence length="155" mass="17728">MPLMDTIMEFESRISPVFEELSIKVISITTAHGPLQDYSIDFEFFTQTKLNTFTKEATTHITSMHGNIPGSISIGHQHQASLFIIPQSVHIECNYKLLQIDTNDMKRILQHPHPTLYYSEWLLDAIKNASILMELKTNQNTMIEWPLGIKSAVIL</sequence>
<dbReference type="GeneID" id="48275966"/>
<evidence type="ECO:0000313" key="2">
    <source>
        <dbReference type="EMBL" id="SUV18213.1"/>
    </source>
</evidence>
<reference evidence="2 4" key="2">
    <citation type="submission" date="2018-06" db="EMBL/GenBank/DDBJ databases">
        <authorList>
            <consortium name="Pathogen Informatics"/>
            <person name="Doyle S."/>
        </authorList>
    </citation>
    <scope>NUCLEOTIDE SEQUENCE [LARGE SCALE GENOMIC DNA]</scope>
    <source>
        <strain evidence="2 4">NCTC10338</strain>
    </source>
</reference>
<evidence type="ECO:0000313" key="3">
    <source>
        <dbReference type="Proteomes" id="UP000238825"/>
    </source>
</evidence>
<proteinExistence type="predicted"/>